<accession>A0A481YQX0</accession>
<organism evidence="1">
    <name type="scientific">Marseillevirus LCMAC101</name>
    <dbReference type="NCBI Taxonomy" id="2506602"/>
    <lineage>
        <taxon>Viruses</taxon>
        <taxon>Varidnaviria</taxon>
        <taxon>Bamfordvirae</taxon>
        <taxon>Nucleocytoviricota</taxon>
        <taxon>Megaviricetes</taxon>
        <taxon>Pimascovirales</taxon>
        <taxon>Pimascovirales incertae sedis</taxon>
        <taxon>Marseilleviridae</taxon>
    </lineage>
</organism>
<protein>
    <submittedName>
        <fullName evidence="1">Uncharacterized protein</fullName>
    </submittedName>
</protein>
<evidence type="ECO:0000313" key="1">
    <source>
        <dbReference type="EMBL" id="QBK85459.1"/>
    </source>
</evidence>
<sequence length="209" mass="24027">MEKLIPSSWRTELEDELTKLISEKDPASDIIMFNTLINLIDDELHTPLLNKMFIKIDVIKRLIRVKDLKNRPLFDSYLITVWRILVCPSERSSLEGSCPDKKTLNLVDYLYGLLGHTTRMSSSWDPPKGILEGKMVSYLNVQATTLKKDFGLRKDPLVLMIDLLGPRSALDYMPSFVKAWNKSYQEFPNFLQISGLTSDSIMAIIEDRE</sequence>
<name>A0A481YQX0_9VIRU</name>
<reference evidence="1" key="1">
    <citation type="journal article" date="2019" name="MBio">
        <title>Virus Genomes from Deep Sea Sediments Expand the Ocean Megavirome and Support Independent Origins of Viral Gigantism.</title>
        <authorList>
            <person name="Backstrom D."/>
            <person name="Yutin N."/>
            <person name="Jorgensen S.L."/>
            <person name="Dharamshi J."/>
            <person name="Homa F."/>
            <person name="Zaremba-Niedwiedzka K."/>
            <person name="Spang A."/>
            <person name="Wolf Y.I."/>
            <person name="Koonin E.V."/>
            <person name="Ettema T.J."/>
        </authorList>
    </citation>
    <scope>NUCLEOTIDE SEQUENCE</scope>
</reference>
<proteinExistence type="predicted"/>
<gene>
    <name evidence="1" type="ORF">LCMAC101_00460</name>
</gene>
<dbReference type="EMBL" id="MK500327">
    <property type="protein sequence ID" value="QBK85459.1"/>
    <property type="molecule type" value="Genomic_DNA"/>
</dbReference>